<proteinExistence type="predicted"/>
<name>A0AAJ0C8S3_9PEZI</name>
<keyword evidence="3" id="KW-1185">Reference proteome</keyword>
<evidence type="ECO:0000313" key="3">
    <source>
        <dbReference type="Proteomes" id="UP001244011"/>
    </source>
</evidence>
<protein>
    <submittedName>
        <fullName evidence="2">Uncharacterized protein</fullName>
    </submittedName>
</protein>
<dbReference type="EMBL" id="MU838999">
    <property type="protein sequence ID" value="KAK1770749.1"/>
    <property type="molecule type" value="Genomic_DNA"/>
</dbReference>
<evidence type="ECO:0000313" key="2">
    <source>
        <dbReference type="EMBL" id="KAK1770749.1"/>
    </source>
</evidence>
<dbReference type="GeneID" id="85305906"/>
<dbReference type="RefSeq" id="XP_060286962.1">
    <property type="nucleotide sequence ID" value="XM_060422719.1"/>
</dbReference>
<feature type="region of interest" description="Disordered" evidence="1">
    <location>
        <begin position="221"/>
        <end position="240"/>
    </location>
</feature>
<reference evidence="2" key="1">
    <citation type="submission" date="2023-06" db="EMBL/GenBank/DDBJ databases">
        <title>Genome-scale phylogeny and comparative genomics of the fungal order Sordariales.</title>
        <authorList>
            <consortium name="Lawrence Berkeley National Laboratory"/>
            <person name="Hensen N."/>
            <person name="Bonometti L."/>
            <person name="Westerberg I."/>
            <person name="Brannstrom I.O."/>
            <person name="Guillou S."/>
            <person name="Cros-Aarteil S."/>
            <person name="Calhoun S."/>
            <person name="Haridas S."/>
            <person name="Kuo A."/>
            <person name="Mondo S."/>
            <person name="Pangilinan J."/>
            <person name="Riley R."/>
            <person name="Labutti K."/>
            <person name="Andreopoulos B."/>
            <person name="Lipzen A."/>
            <person name="Chen C."/>
            <person name="Yanf M."/>
            <person name="Daum C."/>
            <person name="Ng V."/>
            <person name="Clum A."/>
            <person name="Steindorff A."/>
            <person name="Ohm R."/>
            <person name="Martin F."/>
            <person name="Silar P."/>
            <person name="Natvig D."/>
            <person name="Lalanne C."/>
            <person name="Gautier V."/>
            <person name="Ament-Velasquez S.L."/>
            <person name="Kruys A."/>
            <person name="Hutchinson M.I."/>
            <person name="Powell A.J."/>
            <person name="Barry K."/>
            <person name="Miller A.N."/>
            <person name="Grigoriev I.V."/>
            <person name="Debuchy R."/>
            <person name="Gladieux P."/>
            <person name="Thoren M.H."/>
            <person name="Johannesson H."/>
        </authorList>
    </citation>
    <scope>NUCLEOTIDE SEQUENCE</scope>
    <source>
        <strain evidence="2">8032-3</strain>
    </source>
</reference>
<organism evidence="2 3">
    <name type="scientific">Phialemonium atrogriseum</name>
    <dbReference type="NCBI Taxonomy" id="1093897"/>
    <lineage>
        <taxon>Eukaryota</taxon>
        <taxon>Fungi</taxon>
        <taxon>Dikarya</taxon>
        <taxon>Ascomycota</taxon>
        <taxon>Pezizomycotina</taxon>
        <taxon>Sordariomycetes</taxon>
        <taxon>Sordariomycetidae</taxon>
        <taxon>Cephalothecales</taxon>
        <taxon>Cephalothecaceae</taxon>
        <taxon>Phialemonium</taxon>
    </lineage>
</organism>
<accession>A0AAJ0C8S3</accession>
<dbReference type="Proteomes" id="UP001244011">
    <property type="component" value="Unassembled WGS sequence"/>
</dbReference>
<dbReference type="AlphaFoldDB" id="A0AAJ0C8S3"/>
<sequence>MVVHPGGVEDQRGIFRPLLTNDLYVCFPPLGPSTHLSKDIESPDQKREECLSASASTRARFFLPVILPPAGRPKRIQNQLLSSSGPGRCCYVCMYVHNMGHGWKPGSAMQLRQKAPITHSSGSYYELHGRTSATPDHMGGSRAGSSGYIGTAILDICMTLGVASCPGRALKPDSLDSRLLASPRPPPPPTSSTAHVRLLRLPSRIYSALARCGSLFAGYRDDQGQADSSMQDLGPICSQP</sequence>
<comment type="caution">
    <text evidence="2">The sequence shown here is derived from an EMBL/GenBank/DDBJ whole genome shotgun (WGS) entry which is preliminary data.</text>
</comment>
<evidence type="ECO:0000256" key="1">
    <source>
        <dbReference type="SAM" id="MobiDB-lite"/>
    </source>
</evidence>
<gene>
    <name evidence="2" type="ORF">QBC33DRAFT_215282</name>
</gene>